<name>A0A3G1QTK3_9ZZZZ</name>
<dbReference type="ESTHER" id="9zzzz-a0a3g1qtk3">
    <property type="family name" value="6_AlphaBeta_hydrolase"/>
</dbReference>
<dbReference type="InterPro" id="IPR029058">
    <property type="entry name" value="AB_hydrolase_fold"/>
</dbReference>
<evidence type="ECO:0000313" key="1">
    <source>
        <dbReference type="EMBL" id="AWN00243.1"/>
    </source>
</evidence>
<protein>
    <submittedName>
        <fullName evidence="1">Uncharacterized protein</fullName>
    </submittedName>
</protein>
<dbReference type="Gene3D" id="3.40.50.1820">
    <property type="entry name" value="alpha/beta hydrolase"/>
    <property type="match status" value="1"/>
</dbReference>
<dbReference type="EMBL" id="KY931687">
    <property type="protein sequence ID" value="AWN00243.1"/>
    <property type="molecule type" value="Genomic_DNA"/>
</dbReference>
<reference evidence="1" key="1">
    <citation type="submission" date="2017-04" db="EMBL/GenBank/DDBJ databases">
        <title>Identification of novel phosphatase/phytase genes by screening of metagenomic libraries derived from soil samples.</title>
        <authorList>
            <person name="Castillo Villamizar G.A."/>
            <person name="Nacke H."/>
            <person name="Bohning M."/>
            <person name="Gullans E."/>
            <person name="Keiser K."/>
            <person name="Daniel R."/>
        </authorList>
    </citation>
    <scope>NUCLEOTIDE SEQUENCE</scope>
</reference>
<proteinExistence type="predicted"/>
<dbReference type="SUPFAM" id="SSF53474">
    <property type="entry name" value="alpha/beta-Hydrolases"/>
    <property type="match status" value="1"/>
</dbReference>
<sequence>MRASSLTIPVASVGASRLFALVVEPDLDEDAAPVLLFLHGRGEAGSSLGALPLVCVHQTPPFQAILGRLPGTLVIAPQAPPIPSWDDWNWRDYTMGLAEFLSERYARRRIVASGFSRGGLGVLQLVSACPDLVQAWGVVDPQPPRDREEMNFILSSPALGARGWLRYGEYRNRSDAWKRFSSMLCERLPEVNRHTTELPHDQMAVQAYCGSPLAAGDSKKNLYDFLELKFEPADAPGFEGNQSCDPQTGSVR</sequence>
<accession>A0A3G1QTK3</accession>
<dbReference type="AlphaFoldDB" id="A0A3G1QTK3"/>
<organism evidence="1">
    <name type="scientific">uncultured organism</name>
    <dbReference type="NCBI Taxonomy" id="155900"/>
    <lineage>
        <taxon>unclassified sequences</taxon>
        <taxon>environmental samples</taxon>
    </lineage>
</organism>